<feature type="region of interest" description="Disordered" evidence="10">
    <location>
        <begin position="418"/>
        <end position="444"/>
    </location>
</feature>
<dbReference type="AlphaFoldDB" id="A0A2A9EU07"/>
<evidence type="ECO:0000313" key="14">
    <source>
        <dbReference type="EMBL" id="PFG41752.1"/>
    </source>
</evidence>
<evidence type="ECO:0000256" key="3">
    <source>
        <dbReference type="ARBA" id="ARBA00022553"/>
    </source>
</evidence>
<sequence>MHQDTAGTGSRWRRWSDDGPRRDLVDAVVILALGALLLAVGLVDVTPDDLRPLGAPPAGGHLVLLAVGCVLVALKRRAPLVALAAGTALVVLDLAWGGSLALLLVGWDLLFAATLWVSPRARTVLWTLAGTVCVVGAVLAAEATRDLRVLVYAAIQLGALLLVPMWWADNVRQKTALADAERERAEAAARTAALERRRAADAARLAAADRHEAVQAERAAMARDLHDVIAGHLSTIAIHAGGALAARPDPVRDRGALEQVRVSAVESLTEMRAMIELLRADAPAEPVTAPGRLAGLHRLVAQAAGAGADVALDVDPGALDPPSSAAVEQAVHRIAQEALTNAAKHAPGQPVAVRLDAPDGGLVLRVRNPLAPGPVPPADPLLRAGTGLVTMAERAEALGGSFRAGPRDGTWHVRAALPRPAAADARTVPGGEDVRPARPAEDHA</sequence>
<keyword evidence="9" id="KW-0175">Coiled coil</keyword>
<dbReference type="GO" id="GO:0000155">
    <property type="term" value="F:phosphorelay sensor kinase activity"/>
    <property type="evidence" value="ECO:0007669"/>
    <property type="project" value="InterPro"/>
</dbReference>
<dbReference type="SUPFAM" id="SSF55874">
    <property type="entry name" value="ATPase domain of HSP90 chaperone/DNA topoisomerase II/histidine kinase"/>
    <property type="match status" value="1"/>
</dbReference>
<feature type="transmembrane region" description="Helical" evidence="11">
    <location>
        <begin position="24"/>
        <end position="43"/>
    </location>
</feature>
<evidence type="ECO:0000313" key="15">
    <source>
        <dbReference type="Proteomes" id="UP000224130"/>
    </source>
</evidence>
<organism evidence="14 15">
    <name type="scientific">Isoptericola jiangsuensis</name>
    <dbReference type="NCBI Taxonomy" id="548579"/>
    <lineage>
        <taxon>Bacteria</taxon>
        <taxon>Bacillati</taxon>
        <taxon>Actinomycetota</taxon>
        <taxon>Actinomycetes</taxon>
        <taxon>Micrococcales</taxon>
        <taxon>Promicromonosporaceae</taxon>
        <taxon>Isoptericola</taxon>
    </lineage>
</organism>
<dbReference type="Gene3D" id="3.30.565.10">
    <property type="entry name" value="Histidine kinase-like ATPase, C-terminal domain"/>
    <property type="match status" value="1"/>
</dbReference>
<dbReference type="GO" id="GO:0005524">
    <property type="term" value="F:ATP binding"/>
    <property type="evidence" value="ECO:0007669"/>
    <property type="project" value="UniProtKB-KW"/>
</dbReference>
<evidence type="ECO:0000259" key="12">
    <source>
        <dbReference type="Pfam" id="PF02518"/>
    </source>
</evidence>
<feature type="transmembrane region" description="Helical" evidence="11">
    <location>
        <begin position="81"/>
        <end position="104"/>
    </location>
</feature>
<comment type="catalytic activity">
    <reaction evidence="1">
        <text>ATP + protein L-histidine = ADP + protein N-phospho-L-histidine.</text>
        <dbReference type="EC" id="2.7.13.3"/>
    </reaction>
</comment>
<name>A0A2A9EU07_9MICO</name>
<dbReference type="InterPro" id="IPR050482">
    <property type="entry name" value="Sensor_HK_TwoCompSys"/>
</dbReference>
<dbReference type="InterPro" id="IPR003594">
    <property type="entry name" value="HATPase_dom"/>
</dbReference>
<evidence type="ECO:0000256" key="6">
    <source>
        <dbReference type="ARBA" id="ARBA00022777"/>
    </source>
</evidence>
<keyword evidence="7" id="KW-0067">ATP-binding</keyword>
<dbReference type="Proteomes" id="UP000224130">
    <property type="component" value="Unassembled WGS sequence"/>
</dbReference>
<accession>A0A2A9EU07</accession>
<feature type="transmembrane region" description="Helical" evidence="11">
    <location>
        <begin position="55"/>
        <end position="74"/>
    </location>
</feature>
<keyword evidence="11" id="KW-1133">Transmembrane helix</keyword>
<dbReference type="GO" id="GO:0046983">
    <property type="term" value="F:protein dimerization activity"/>
    <property type="evidence" value="ECO:0007669"/>
    <property type="project" value="InterPro"/>
</dbReference>
<feature type="domain" description="Signal transduction histidine kinase subgroup 3 dimerisation and phosphoacceptor" evidence="13">
    <location>
        <begin position="217"/>
        <end position="281"/>
    </location>
</feature>
<keyword evidence="4" id="KW-0808">Transferase</keyword>
<dbReference type="RefSeq" id="WP_098462368.1">
    <property type="nucleotide sequence ID" value="NZ_PDJJ01000001.1"/>
</dbReference>
<proteinExistence type="predicted"/>
<keyword evidence="11" id="KW-0812">Transmembrane</keyword>
<gene>
    <name evidence="14" type="ORF">ATJ88_0394</name>
</gene>
<evidence type="ECO:0000259" key="13">
    <source>
        <dbReference type="Pfam" id="PF07730"/>
    </source>
</evidence>
<keyword evidence="11" id="KW-0472">Membrane</keyword>
<evidence type="ECO:0000256" key="9">
    <source>
        <dbReference type="SAM" id="Coils"/>
    </source>
</evidence>
<evidence type="ECO:0000256" key="2">
    <source>
        <dbReference type="ARBA" id="ARBA00012438"/>
    </source>
</evidence>
<dbReference type="EMBL" id="PDJJ01000001">
    <property type="protein sequence ID" value="PFG41752.1"/>
    <property type="molecule type" value="Genomic_DNA"/>
</dbReference>
<feature type="domain" description="Histidine kinase/HSP90-like ATPase" evidence="12">
    <location>
        <begin position="328"/>
        <end position="419"/>
    </location>
</feature>
<evidence type="ECO:0000256" key="8">
    <source>
        <dbReference type="ARBA" id="ARBA00023012"/>
    </source>
</evidence>
<dbReference type="InterPro" id="IPR036890">
    <property type="entry name" value="HATPase_C_sf"/>
</dbReference>
<dbReference type="EC" id="2.7.13.3" evidence="2"/>
<feature type="transmembrane region" description="Helical" evidence="11">
    <location>
        <begin position="149"/>
        <end position="167"/>
    </location>
</feature>
<keyword evidence="5" id="KW-0547">Nucleotide-binding</keyword>
<evidence type="ECO:0000256" key="11">
    <source>
        <dbReference type="SAM" id="Phobius"/>
    </source>
</evidence>
<dbReference type="InterPro" id="IPR011712">
    <property type="entry name" value="Sig_transdc_His_kin_sub3_dim/P"/>
</dbReference>
<evidence type="ECO:0000256" key="1">
    <source>
        <dbReference type="ARBA" id="ARBA00000085"/>
    </source>
</evidence>
<dbReference type="OrthoDB" id="227596at2"/>
<dbReference type="GO" id="GO:0016020">
    <property type="term" value="C:membrane"/>
    <property type="evidence" value="ECO:0007669"/>
    <property type="project" value="InterPro"/>
</dbReference>
<keyword evidence="8" id="KW-0902">Two-component regulatory system</keyword>
<reference evidence="14 15" key="1">
    <citation type="submission" date="2017-10" db="EMBL/GenBank/DDBJ databases">
        <title>Sequencing the genomes of 1000 actinobacteria strains.</title>
        <authorList>
            <person name="Klenk H.-P."/>
        </authorList>
    </citation>
    <scope>NUCLEOTIDE SEQUENCE [LARGE SCALE GENOMIC DNA]</scope>
    <source>
        <strain evidence="14 15">DSM 21863</strain>
    </source>
</reference>
<feature type="coiled-coil region" evidence="9">
    <location>
        <begin position="170"/>
        <end position="197"/>
    </location>
</feature>
<dbReference type="Gene3D" id="1.20.5.1930">
    <property type="match status" value="1"/>
</dbReference>
<feature type="compositionally biased region" description="Basic and acidic residues" evidence="10">
    <location>
        <begin position="432"/>
        <end position="444"/>
    </location>
</feature>
<evidence type="ECO:0000256" key="5">
    <source>
        <dbReference type="ARBA" id="ARBA00022741"/>
    </source>
</evidence>
<protein>
    <recommendedName>
        <fullName evidence="2">histidine kinase</fullName>
        <ecNumber evidence="2">2.7.13.3</ecNumber>
    </recommendedName>
</protein>
<feature type="transmembrane region" description="Helical" evidence="11">
    <location>
        <begin position="124"/>
        <end position="142"/>
    </location>
</feature>
<comment type="caution">
    <text evidence="14">The sequence shown here is derived from an EMBL/GenBank/DDBJ whole genome shotgun (WGS) entry which is preliminary data.</text>
</comment>
<evidence type="ECO:0000256" key="7">
    <source>
        <dbReference type="ARBA" id="ARBA00022840"/>
    </source>
</evidence>
<dbReference type="Pfam" id="PF07730">
    <property type="entry name" value="HisKA_3"/>
    <property type="match status" value="1"/>
</dbReference>
<dbReference type="PANTHER" id="PTHR24421:SF10">
    <property type="entry name" value="NITRATE_NITRITE SENSOR PROTEIN NARQ"/>
    <property type="match status" value="1"/>
</dbReference>
<evidence type="ECO:0000256" key="10">
    <source>
        <dbReference type="SAM" id="MobiDB-lite"/>
    </source>
</evidence>
<dbReference type="CDD" id="cd16917">
    <property type="entry name" value="HATPase_UhpB-NarQ-NarX-like"/>
    <property type="match status" value="1"/>
</dbReference>
<dbReference type="PANTHER" id="PTHR24421">
    <property type="entry name" value="NITRATE/NITRITE SENSOR PROTEIN NARX-RELATED"/>
    <property type="match status" value="1"/>
</dbReference>
<keyword evidence="3" id="KW-0597">Phosphoprotein</keyword>
<keyword evidence="15" id="KW-1185">Reference proteome</keyword>
<keyword evidence="6 14" id="KW-0418">Kinase</keyword>
<evidence type="ECO:0000256" key="4">
    <source>
        <dbReference type="ARBA" id="ARBA00022679"/>
    </source>
</evidence>
<dbReference type="Pfam" id="PF02518">
    <property type="entry name" value="HATPase_c"/>
    <property type="match status" value="1"/>
</dbReference>